<gene>
    <name evidence="1" type="ORF">EGH25_00965</name>
</gene>
<keyword evidence="2" id="KW-1185">Reference proteome</keyword>
<reference evidence="1" key="1">
    <citation type="submission" date="2022-09" db="EMBL/GenBank/DDBJ databases">
        <title>Haloadaptaus new haloarchaeum isolated from saline soil.</title>
        <authorList>
            <person name="Duran-Viseras A."/>
            <person name="Sanchez-Porro C."/>
            <person name="Ventosa A."/>
        </authorList>
    </citation>
    <scope>NUCLEOTIDE SEQUENCE</scope>
    <source>
        <strain evidence="1">F3-133</strain>
    </source>
</reference>
<dbReference type="PROSITE" id="PS51257">
    <property type="entry name" value="PROKAR_LIPOPROTEIN"/>
    <property type="match status" value="1"/>
</dbReference>
<dbReference type="AlphaFoldDB" id="A0A9Q4C2U4"/>
<dbReference type="EMBL" id="RKLV01000001">
    <property type="protein sequence ID" value="MCX2817930.1"/>
    <property type="molecule type" value="Genomic_DNA"/>
</dbReference>
<protein>
    <submittedName>
        <fullName evidence="1">Uncharacterized protein</fullName>
    </submittedName>
</protein>
<name>A0A9Q4C2U4_9EURY</name>
<dbReference type="InterPro" id="IPR032710">
    <property type="entry name" value="NTF2-like_dom_sf"/>
</dbReference>
<evidence type="ECO:0000313" key="2">
    <source>
        <dbReference type="Proteomes" id="UP001149411"/>
    </source>
</evidence>
<dbReference type="RefSeq" id="WP_266085474.1">
    <property type="nucleotide sequence ID" value="NZ_RKLV01000001.1"/>
</dbReference>
<proteinExistence type="predicted"/>
<dbReference type="SUPFAM" id="SSF54427">
    <property type="entry name" value="NTF2-like"/>
    <property type="match status" value="1"/>
</dbReference>
<dbReference type="Proteomes" id="UP001149411">
    <property type="component" value="Unassembled WGS sequence"/>
</dbReference>
<organism evidence="1 2">
    <name type="scientific">Halorutilus salinus</name>
    <dbReference type="NCBI Taxonomy" id="2487751"/>
    <lineage>
        <taxon>Archaea</taxon>
        <taxon>Methanobacteriati</taxon>
        <taxon>Methanobacteriota</taxon>
        <taxon>Stenosarchaea group</taxon>
        <taxon>Halobacteria</taxon>
        <taxon>Halorutilales</taxon>
        <taxon>Halorutilaceae</taxon>
        <taxon>Halorutilus</taxon>
    </lineage>
</organism>
<evidence type="ECO:0000313" key="1">
    <source>
        <dbReference type="EMBL" id="MCX2817930.1"/>
    </source>
</evidence>
<sequence>MRRRELLATAAGVTATGCIGLGNGGDEDDEGPEAVITSFTEARGRGDIGEMNSLLHEEAPLDEVPEDARLGVDTVEVEETEVLNRTDGRATVRAVVRVRPRSPDEGEYTEETEWELRTGDGEWRIWNRTDGAG</sequence>
<accession>A0A9Q4C2U4</accession>
<comment type="caution">
    <text evidence="1">The sequence shown here is derived from an EMBL/GenBank/DDBJ whole genome shotgun (WGS) entry which is preliminary data.</text>
</comment>